<evidence type="ECO:0000313" key="5">
    <source>
        <dbReference type="EnsemblMetazoa" id="CapteP227326"/>
    </source>
</evidence>
<gene>
    <name evidence="4" type="ORF">CAPTEDRAFT_227326</name>
</gene>
<dbReference type="SMART" id="SM00612">
    <property type="entry name" value="Kelch"/>
    <property type="match status" value="2"/>
</dbReference>
<dbReference type="Proteomes" id="UP000014760">
    <property type="component" value="Unassembled WGS sequence"/>
</dbReference>
<dbReference type="OMA" id="IMANMNE"/>
<dbReference type="GO" id="GO:0005737">
    <property type="term" value="C:cytoplasm"/>
    <property type="evidence" value="ECO:0007669"/>
    <property type="project" value="UniProtKB-ARBA"/>
</dbReference>
<dbReference type="SMART" id="SM00225">
    <property type="entry name" value="BTB"/>
    <property type="match status" value="1"/>
</dbReference>
<dbReference type="EMBL" id="KB312490">
    <property type="protein sequence ID" value="ELT87128.1"/>
    <property type="molecule type" value="Genomic_DNA"/>
</dbReference>
<dbReference type="STRING" id="283909.R7T3B8"/>
<evidence type="ECO:0000256" key="1">
    <source>
        <dbReference type="ARBA" id="ARBA00022441"/>
    </source>
</evidence>
<dbReference type="PANTHER" id="PTHR45632">
    <property type="entry name" value="LD33804P"/>
    <property type="match status" value="1"/>
</dbReference>
<organism evidence="4">
    <name type="scientific">Capitella teleta</name>
    <name type="common">Polychaete worm</name>
    <dbReference type="NCBI Taxonomy" id="283909"/>
    <lineage>
        <taxon>Eukaryota</taxon>
        <taxon>Metazoa</taxon>
        <taxon>Spiralia</taxon>
        <taxon>Lophotrochozoa</taxon>
        <taxon>Annelida</taxon>
        <taxon>Polychaeta</taxon>
        <taxon>Sedentaria</taxon>
        <taxon>Scolecida</taxon>
        <taxon>Capitellidae</taxon>
        <taxon>Capitella</taxon>
    </lineage>
</organism>
<dbReference type="AlphaFoldDB" id="R7T3B8"/>
<name>R7T3B8_CAPTE</name>
<dbReference type="InterPro" id="IPR000210">
    <property type="entry name" value="BTB/POZ_dom"/>
</dbReference>
<dbReference type="Pfam" id="PF07707">
    <property type="entry name" value="BACK"/>
    <property type="match status" value="1"/>
</dbReference>
<dbReference type="Gene3D" id="2.120.10.80">
    <property type="entry name" value="Kelch-type beta propeller"/>
    <property type="match status" value="1"/>
</dbReference>
<feature type="domain" description="BTB" evidence="3">
    <location>
        <begin position="80"/>
        <end position="148"/>
    </location>
</feature>
<reference evidence="4 6" key="2">
    <citation type="journal article" date="2013" name="Nature">
        <title>Insights into bilaterian evolution from three spiralian genomes.</title>
        <authorList>
            <person name="Simakov O."/>
            <person name="Marletaz F."/>
            <person name="Cho S.J."/>
            <person name="Edsinger-Gonzales E."/>
            <person name="Havlak P."/>
            <person name="Hellsten U."/>
            <person name="Kuo D.H."/>
            <person name="Larsson T."/>
            <person name="Lv J."/>
            <person name="Arendt D."/>
            <person name="Savage R."/>
            <person name="Osoegawa K."/>
            <person name="de Jong P."/>
            <person name="Grimwood J."/>
            <person name="Chapman J.A."/>
            <person name="Shapiro H."/>
            <person name="Aerts A."/>
            <person name="Otillar R.P."/>
            <person name="Terry A.Y."/>
            <person name="Boore J.L."/>
            <person name="Grigoriev I.V."/>
            <person name="Lindberg D.R."/>
            <person name="Seaver E.C."/>
            <person name="Weisblat D.A."/>
            <person name="Putnam N.H."/>
            <person name="Rokhsar D.S."/>
        </authorList>
    </citation>
    <scope>NUCLEOTIDE SEQUENCE</scope>
    <source>
        <strain evidence="4 6">I ESC-2004</strain>
    </source>
</reference>
<evidence type="ECO:0000259" key="3">
    <source>
        <dbReference type="PROSITE" id="PS50097"/>
    </source>
</evidence>
<dbReference type="SUPFAM" id="SSF54695">
    <property type="entry name" value="POZ domain"/>
    <property type="match status" value="1"/>
</dbReference>
<dbReference type="PIRSF" id="PIRSF037037">
    <property type="entry name" value="Kelch-like_protein_gigaxonin"/>
    <property type="match status" value="1"/>
</dbReference>
<dbReference type="Gene3D" id="1.25.40.420">
    <property type="match status" value="1"/>
</dbReference>
<dbReference type="EnsemblMetazoa" id="CapteT227326">
    <property type="protein sequence ID" value="CapteP227326"/>
    <property type="gene ID" value="CapteG227326"/>
</dbReference>
<dbReference type="SUPFAM" id="SSF117281">
    <property type="entry name" value="Kelch motif"/>
    <property type="match status" value="1"/>
</dbReference>
<dbReference type="OrthoDB" id="6359943at2759"/>
<keyword evidence="6" id="KW-1185">Reference proteome</keyword>
<reference evidence="5" key="3">
    <citation type="submission" date="2015-06" db="UniProtKB">
        <authorList>
            <consortium name="EnsemblMetazoa"/>
        </authorList>
    </citation>
    <scope>IDENTIFICATION</scope>
</reference>
<evidence type="ECO:0000256" key="2">
    <source>
        <dbReference type="ARBA" id="ARBA00022737"/>
    </source>
</evidence>
<dbReference type="InterPro" id="IPR017096">
    <property type="entry name" value="BTB-kelch_protein"/>
</dbReference>
<dbReference type="SMART" id="SM00875">
    <property type="entry name" value="BACK"/>
    <property type="match status" value="1"/>
</dbReference>
<dbReference type="CDD" id="cd18186">
    <property type="entry name" value="BTB_POZ_ZBTB_KLHL-like"/>
    <property type="match status" value="1"/>
</dbReference>
<dbReference type="HOGENOM" id="CLU_004253_14_2_1"/>
<dbReference type="EMBL" id="AMQN01016047">
    <property type="status" value="NOT_ANNOTATED_CDS"/>
    <property type="molecule type" value="Genomic_DNA"/>
</dbReference>
<keyword evidence="1" id="KW-0880">Kelch repeat</keyword>
<dbReference type="PANTHER" id="PTHR45632:SF17">
    <property type="entry name" value="KELCH-LIKE PROTEIN 31"/>
    <property type="match status" value="1"/>
</dbReference>
<dbReference type="PROSITE" id="PS50097">
    <property type="entry name" value="BTB"/>
    <property type="match status" value="1"/>
</dbReference>
<dbReference type="InterPro" id="IPR015915">
    <property type="entry name" value="Kelch-typ_b-propeller"/>
</dbReference>
<dbReference type="InterPro" id="IPR011705">
    <property type="entry name" value="BACK"/>
</dbReference>
<reference evidence="6" key="1">
    <citation type="submission" date="2012-12" db="EMBL/GenBank/DDBJ databases">
        <authorList>
            <person name="Hellsten U."/>
            <person name="Grimwood J."/>
            <person name="Chapman J.A."/>
            <person name="Shapiro H."/>
            <person name="Aerts A."/>
            <person name="Otillar R.P."/>
            <person name="Terry A.Y."/>
            <person name="Boore J.L."/>
            <person name="Simakov O."/>
            <person name="Marletaz F."/>
            <person name="Cho S.-J."/>
            <person name="Edsinger-Gonzales E."/>
            <person name="Havlak P."/>
            <person name="Kuo D.-H."/>
            <person name="Larsson T."/>
            <person name="Lv J."/>
            <person name="Arendt D."/>
            <person name="Savage R."/>
            <person name="Osoegawa K."/>
            <person name="de Jong P."/>
            <person name="Lindberg D.R."/>
            <person name="Seaver E.C."/>
            <person name="Weisblat D.A."/>
            <person name="Putnam N.H."/>
            <person name="Grigoriev I.V."/>
            <person name="Rokhsar D.S."/>
        </authorList>
    </citation>
    <scope>NUCLEOTIDE SEQUENCE</scope>
    <source>
        <strain evidence="6">I ESC-2004</strain>
    </source>
</reference>
<dbReference type="Pfam" id="PF01344">
    <property type="entry name" value="Kelch_1"/>
    <property type="match status" value="1"/>
</dbReference>
<dbReference type="InterPro" id="IPR006652">
    <property type="entry name" value="Kelch_1"/>
</dbReference>
<evidence type="ECO:0000313" key="4">
    <source>
        <dbReference type="EMBL" id="ELT87128.1"/>
    </source>
</evidence>
<proteinExistence type="predicted"/>
<sequence>MHVLMYTKRLLYVAIESMMHVHQKSCLSQLSARTTAAVSKSERIINGLSVEGKMIGLNLDSHLKAFMATLQKLQENKVMTDVTLILPDQSAVPCHKVILMAASPFFETIFKSGLKEGAEQNIKLDFADSDTIKTLVKFIYSGDIKLTAENAKEIVAGSEFLCCNHLKAHCEEYLVDTVDFSNCIDYYRYGKLFNLKLLIKTAFDFIPANFEEFRRIANFDKLTEDEFVDVLSCDCLNAKNEDVVFEAVVHWVNADRDAREEVFPRIAPLIRFPFCTQTALTNKICRNTLMQTSGCIDFAHEALWSQFHFNCGPSLDNARCIPRQAFNSSASLFQLIESKSPNKVSLSVSSFTDASGIKWELVLPYITRTFDRIITSPSGLYLINKNDCYFVEPKLKRVTPFPWKPVDQDSALAFIDGKIFAFGRTSAENSESGISVERLASKFSFGSSVSPKSTFGSETCISIERRLESKLVESLNLEELNPEWKSEQKMLHAVVRPHIVQFSNKVYAFGGSNEKVTQEFDPALNEWRMRSEMPGRCYYGAVVALGDKIYVVGGSEKVCFSYDPENDEWKVLSKPTHGYYGIFPFATVWKGKILLGDKEHVEEYDPVEDRWSNRDELLPDGDIDKMILHASCTF</sequence>
<dbReference type="InterPro" id="IPR011333">
    <property type="entry name" value="SKP1/BTB/POZ_sf"/>
</dbReference>
<dbReference type="Gene3D" id="3.30.710.10">
    <property type="entry name" value="Potassium Channel Kv1.1, Chain A"/>
    <property type="match status" value="1"/>
</dbReference>
<protein>
    <recommendedName>
        <fullName evidence="3">BTB domain-containing protein</fullName>
    </recommendedName>
</protein>
<keyword evidence="2" id="KW-0677">Repeat</keyword>
<evidence type="ECO:0000313" key="6">
    <source>
        <dbReference type="Proteomes" id="UP000014760"/>
    </source>
</evidence>
<dbReference type="Pfam" id="PF00651">
    <property type="entry name" value="BTB"/>
    <property type="match status" value="1"/>
</dbReference>
<accession>R7T3B8</accession>